<keyword evidence="2 5" id="KW-0378">Hydrolase</keyword>
<feature type="coiled-coil region" evidence="6">
    <location>
        <begin position="947"/>
        <end position="974"/>
    </location>
</feature>
<feature type="region of interest" description="Disordered" evidence="7">
    <location>
        <begin position="272"/>
        <end position="327"/>
    </location>
</feature>
<evidence type="ECO:0000259" key="8">
    <source>
        <dbReference type="PROSITE" id="PS50940"/>
    </source>
</evidence>
<dbReference type="GO" id="GO:0006032">
    <property type="term" value="P:chitin catabolic process"/>
    <property type="evidence" value="ECO:0007669"/>
    <property type="project" value="UniProtKB-ARBA"/>
</dbReference>
<keyword evidence="4 5" id="KW-0326">Glycosidase</keyword>
<evidence type="ECO:0000256" key="7">
    <source>
        <dbReference type="SAM" id="MobiDB-lite"/>
    </source>
</evidence>
<evidence type="ECO:0000256" key="6">
    <source>
        <dbReference type="SAM" id="Coils"/>
    </source>
</evidence>
<reference evidence="11" key="1">
    <citation type="journal article" date="2017" name="bioRxiv">
        <title>Comparative analysis of the genomes of Stylophora pistillata and Acropora digitifera provides evidence for extensive differences between species of corals.</title>
        <authorList>
            <person name="Voolstra C.R."/>
            <person name="Li Y."/>
            <person name="Liew Y.J."/>
            <person name="Baumgarten S."/>
            <person name="Zoccola D."/>
            <person name="Flot J.-F."/>
            <person name="Tambutte S."/>
            <person name="Allemand D."/>
            <person name="Aranda M."/>
        </authorList>
    </citation>
    <scope>NUCLEOTIDE SEQUENCE [LARGE SCALE GENOMIC DNA]</scope>
</reference>
<dbReference type="Gene3D" id="2.170.140.10">
    <property type="entry name" value="Chitin binding domain"/>
    <property type="match status" value="1"/>
</dbReference>
<dbReference type="OrthoDB" id="6020543at2759"/>
<dbReference type="Proteomes" id="UP000225706">
    <property type="component" value="Unassembled WGS sequence"/>
</dbReference>
<organism evidence="10 11">
    <name type="scientific">Stylophora pistillata</name>
    <name type="common">Smooth cauliflower coral</name>
    <dbReference type="NCBI Taxonomy" id="50429"/>
    <lineage>
        <taxon>Eukaryota</taxon>
        <taxon>Metazoa</taxon>
        <taxon>Cnidaria</taxon>
        <taxon>Anthozoa</taxon>
        <taxon>Hexacorallia</taxon>
        <taxon>Scleractinia</taxon>
        <taxon>Astrocoeniina</taxon>
        <taxon>Pocilloporidae</taxon>
        <taxon>Stylophora</taxon>
    </lineage>
</organism>
<protein>
    <recommendedName>
        <fullName evidence="1">chitinase</fullName>
        <ecNumber evidence="1">3.2.1.14</ecNumber>
    </recommendedName>
</protein>
<comment type="caution">
    <text evidence="10">The sequence shown here is derived from an EMBL/GenBank/DDBJ whole genome shotgun (WGS) entry which is preliminary data.</text>
</comment>
<dbReference type="SUPFAM" id="SSF51445">
    <property type="entry name" value="(Trans)glycosidases"/>
    <property type="match status" value="1"/>
</dbReference>
<evidence type="ECO:0000256" key="3">
    <source>
        <dbReference type="ARBA" id="ARBA00023157"/>
    </source>
</evidence>
<feature type="domain" description="GH18" evidence="9">
    <location>
        <begin position="1"/>
        <end position="265"/>
    </location>
</feature>
<dbReference type="InterPro" id="IPR036508">
    <property type="entry name" value="Chitin-bd_dom_sf"/>
</dbReference>
<dbReference type="InterPro" id="IPR002557">
    <property type="entry name" value="Chitin-bd_dom"/>
</dbReference>
<dbReference type="InterPro" id="IPR050542">
    <property type="entry name" value="Glycosyl_Hydrlase18_Chitinase"/>
</dbReference>
<dbReference type="Gene3D" id="3.20.20.80">
    <property type="entry name" value="Glycosidases"/>
    <property type="match status" value="1"/>
</dbReference>
<dbReference type="PROSITE" id="PS01095">
    <property type="entry name" value="GH18_1"/>
    <property type="match status" value="1"/>
</dbReference>
<evidence type="ECO:0000259" key="9">
    <source>
        <dbReference type="PROSITE" id="PS51910"/>
    </source>
</evidence>
<evidence type="ECO:0000256" key="4">
    <source>
        <dbReference type="ARBA" id="ARBA00023295"/>
    </source>
</evidence>
<name>A0A2B4RKH5_STYPI</name>
<gene>
    <name evidence="10" type="primary">CHIB1</name>
    <name evidence="10" type="ORF">AWC38_SpisGene18852</name>
</gene>
<dbReference type="InterPro" id="IPR017853">
    <property type="entry name" value="GH"/>
</dbReference>
<dbReference type="Pfam" id="PF01607">
    <property type="entry name" value="CBM_14"/>
    <property type="match status" value="1"/>
</dbReference>
<dbReference type="InterPro" id="IPR001579">
    <property type="entry name" value="Glyco_hydro_18_chit_AS"/>
</dbReference>
<dbReference type="GO" id="GO:0005975">
    <property type="term" value="P:carbohydrate metabolic process"/>
    <property type="evidence" value="ECO:0007669"/>
    <property type="project" value="InterPro"/>
</dbReference>
<accession>A0A2B4RKH5</accession>
<dbReference type="AlphaFoldDB" id="A0A2B4RKH5"/>
<sequence length="1133" mass="126244">MSSISLHILDGYPGMNFAHHCSYAPDPKNPDLFECATIGGGIRDCQKLGKKILISLGGDTCDGSLGTAENAKKLAYYIWNLFLGGTDMQDKRPFLWTVMDGVDLDIEMGSHRYYPDFVREIRLLMNTDSSKQYLITAAPQCPFPDKWMGPQIQGSALEDYGQEFDYLFIQFYNNYCYPGDQYFLPVMDTWLRWARSIPNGPLIVLGLPAGPQAAGKLHYYFPPDKLAQVYKQIRDKPGVGGLMFWDCSWVQNNIVNGKSYGTHAFELLRGISNPSTEAPNTQAPPTTPKTTTCTSTQSPTTTQLPQTPQTTKPLTQSPDVTTNPPTGPVDCSVDGYFPDPANCSGFIVCSAGVAYPRSCPPGLKYNKIRKPFDTYPDKAGDTTGPCEKWYKGATTDVLAGDRLKVGWTSNNHGGGYVRLALVPENILDDERYDTTITIPFNLADGIYILQYKAAIGIELKPYYNCAKLRVTGGDPSLDCTTAKDPPVPQCRLGPPGAGLPLSSLTKDPKLGDFCFHPDKVGAIDDRIREVPINVDCDPRITCQVSVSPAVCKHELGMDKNTDAWDPKQPNCGVVKPPPPPTCDDGVQNQGEHAIDCGGPNCKACPDVADTGYEEYIEHIIDNEWCSGYVITILAKIKRFMNGNWQNKRFFRRNNLLVSRICVEPVSAKRRFYPVLFRRTFYQAEVNTKNSPTGMLPVPVFPSPPKCSLIEAEDLPGICIRCRKLHLEERGKSEKQILQVTSKHTGDVENPPHGDLKSHVEQAAPLDSNPTNKLDDFINVREIQLVDGCAGECNEHEVSTGSPLAELQLLIPELSIWAVDEARRHAAKIFAASQKKSLAGLDNIATEGSQAFDTLEDVVNKLGKLGKISAWVQEIKDRLKAGKSYLKTNFQIHATKESQCADHCRIFALSDPEDHHCEHEHTKSCQSCESIQNVLDEIELVLSSRDLHFRYEDEKEELEHDISNALDKIEHWKAHILRAVHQDVAKDYILNNMTPEQALIVMDWAMKFLPLKYTETQGEWFGKKGLSWHVTAVITKPEEDFEGEEIRNKSDPAVVALNLKSLRGPDGVKLFSSTDWLSVQQVTSYFSRLASVAKSGELSLNKKTVLEEEDMFDALVERGERESMREKVFQVVNL</sequence>
<dbReference type="PANTHER" id="PTHR45708:SF49">
    <property type="entry name" value="ENDOCHITINASE"/>
    <property type="match status" value="1"/>
</dbReference>
<dbReference type="SMART" id="SM00494">
    <property type="entry name" value="ChtBD2"/>
    <property type="match status" value="1"/>
</dbReference>
<keyword evidence="3" id="KW-1015">Disulfide bond</keyword>
<dbReference type="STRING" id="50429.A0A2B4RKH5"/>
<dbReference type="EMBL" id="LSMT01000513">
    <property type="protein sequence ID" value="PFX16868.1"/>
    <property type="molecule type" value="Genomic_DNA"/>
</dbReference>
<feature type="compositionally biased region" description="Low complexity" evidence="7">
    <location>
        <begin position="281"/>
        <end position="318"/>
    </location>
</feature>
<dbReference type="InterPro" id="IPR001223">
    <property type="entry name" value="Glyco_hydro18_cat"/>
</dbReference>
<keyword evidence="11" id="KW-1185">Reference proteome</keyword>
<dbReference type="PROSITE" id="PS50940">
    <property type="entry name" value="CHIT_BIND_II"/>
    <property type="match status" value="1"/>
</dbReference>
<feature type="domain" description="Chitin-binding type-2" evidence="8">
    <location>
        <begin position="328"/>
        <end position="388"/>
    </location>
</feature>
<evidence type="ECO:0000256" key="2">
    <source>
        <dbReference type="ARBA" id="ARBA00022801"/>
    </source>
</evidence>
<dbReference type="EC" id="3.2.1.14" evidence="1"/>
<evidence type="ECO:0000313" key="10">
    <source>
        <dbReference type="EMBL" id="PFX16868.1"/>
    </source>
</evidence>
<proteinExistence type="predicted"/>
<evidence type="ECO:0000256" key="1">
    <source>
        <dbReference type="ARBA" id="ARBA00012729"/>
    </source>
</evidence>
<dbReference type="GO" id="GO:0005576">
    <property type="term" value="C:extracellular region"/>
    <property type="evidence" value="ECO:0007669"/>
    <property type="project" value="InterPro"/>
</dbReference>
<dbReference type="Pfam" id="PF00704">
    <property type="entry name" value="Glyco_hydro_18"/>
    <property type="match status" value="1"/>
</dbReference>
<dbReference type="SUPFAM" id="SSF57625">
    <property type="entry name" value="Invertebrate chitin-binding proteins"/>
    <property type="match status" value="1"/>
</dbReference>
<evidence type="ECO:0000313" key="11">
    <source>
        <dbReference type="Proteomes" id="UP000225706"/>
    </source>
</evidence>
<dbReference type="PROSITE" id="PS51910">
    <property type="entry name" value="GH18_2"/>
    <property type="match status" value="1"/>
</dbReference>
<dbReference type="GO" id="GO:0008843">
    <property type="term" value="F:endochitinase activity"/>
    <property type="evidence" value="ECO:0007669"/>
    <property type="project" value="UniProtKB-EC"/>
</dbReference>
<dbReference type="GO" id="GO:0008061">
    <property type="term" value="F:chitin binding"/>
    <property type="evidence" value="ECO:0007669"/>
    <property type="project" value="InterPro"/>
</dbReference>
<dbReference type="PANTHER" id="PTHR45708">
    <property type="entry name" value="ENDOCHITINASE"/>
    <property type="match status" value="1"/>
</dbReference>
<keyword evidence="6" id="KW-0175">Coiled coil</keyword>
<evidence type="ECO:0000256" key="5">
    <source>
        <dbReference type="RuleBase" id="RU000489"/>
    </source>
</evidence>